<dbReference type="GO" id="GO:0005737">
    <property type="term" value="C:cytoplasm"/>
    <property type="evidence" value="ECO:0007669"/>
    <property type="project" value="UniProtKB-SubCell"/>
</dbReference>
<feature type="compositionally biased region" description="Polar residues" evidence="7">
    <location>
        <begin position="284"/>
        <end position="293"/>
    </location>
</feature>
<dbReference type="Gene3D" id="3.40.50.300">
    <property type="entry name" value="P-loop containing nucleotide triphosphate hydrolases"/>
    <property type="match status" value="2"/>
</dbReference>
<dbReference type="Proteomes" id="UP000275408">
    <property type="component" value="Unassembled WGS sequence"/>
</dbReference>
<dbReference type="Pfam" id="PF20173">
    <property type="entry name" value="ZnF_RZ-type"/>
    <property type="match status" value="1"/>
</dbReference>
<dbReference type="InterPro" id="IPR046439">
    <property type="entry name" value="ZF_RZ_dom"/>
</dbReference>
<dbReference type="EMBL" id="RCHS01002719">
    <property type="protein sequence ID" value="RMX46173.1"/>
    <property type="molecule type" value="Genomic_DNA"/>
</dbReference>
<feature type="region of interest" description="Disordered" evidence="7">
    <location>
        <begin position="2237"/>
        <end position="2256"/>
    </location>
</feature>
<reference evidence="9 10" key="1">
    <citation type="journal article" date="2018" name="Sci. Rep.">
        <title>Comparative analysis of the Pocillopora damicornis genome highlights role of immune system in coral evolution.</title>
        <authorList>
            <person name="Cunning R."/>
            <person name="Bay R.A."/>
            <person name="Gillette P."/>
            <person name="Baker A.C."/>
            <person name="Traylor-Knowles N."/>
        </authorList>
    </citation>
    <scope>NUCLEOTIDE SEQUENCE [LARGE SCALE GENOMIC DNA]</scope>
    <source>
        <strain evidence="9">RSMAS</strain>
        <tissue evidence="9">Whole animal</tissue>
    </source>
</reference>
<evidence type="ECO:0000313" key="10">
    <source>
        <dbReference type="Proteomes" id="UP000275408"/>
    </source>
</evidence>
<dbReference type="FunFam" id="3.40.50.300:FF:000491">
    <property type="entry name" value="E3 ubiquitin-protein ligase RNF213"/>
    <property type="match status" value="1"/>
</dbReference>
<feature type="region of interest" description="Disordered" evidence="7">
    <location>
        <begin position="50"/>
        <end position="331"/>
    </location>
</feature>
<dbReference type="OrthoDB" id="2423195at2759"/>
<dbReference type="GO" id="GO:0002376">
    <property type="term" value="P:immune system process"/>
    <property type="evidence" value="ECO:0007669"/>
    <property type="project" value="UniProtKB-KW"/>
</dbReference>
<comment type="caution">
    <text evidence="9">The sequence shown here is derived from an EMBL/GenBank/DDBJ whole genome shotgun (WGS) entry which is preliminary data.</text>
</comment>
<evidence type="ECO:0000256" key="6">
    <source>
        <dbReference type="ARBA" id="ARBA00022859"/>
    </source>
</evidence>
<sequence>MQCPECGCTDLEDTFKWCPECRSPLHHGQSIPSVLLPRSDALERGHDFGKEEEHVEGDGQNQQCQLSYRDEHGTLLRQQTQPTIHSRQPDIEGGSTFVDPSTESESKSPEGHRHSANSALTSLLPTTSPTARDGGLPHRASASAPYSTESSGSEDKPGTTKPTATQHGKQPGFADNEGFNKGSTERDDSRNVKKDGVSGGESVRSQAELGQGDVYADQTGSYDGVNDTKKEVRQSNKSSNHGQMTCGKDETVTHVGSPSGGREPVLKDPLGGTGNVQGGKDSKTSNNGTQILSRETVESPTLVKSGAEGKELGSRDPLNGTGNTGDGKEGAKGVANTLKQVEPEDGVTVIFHVVLASNLNMEEGHMHIQAEGEDLGDFKINCVDMKLVRVDKGKNKKKPRLFQGQFTLTIDRARKGIKYKYVIIKKKVVLWEELIEFQPPHGGVIVDRFLFIPDKYLERGATWHQFDGVSYIITEKGWWDSLKGLFRPEQTAQNRTTALLAFLPKWRGFVVGECEEKMKATEAVMELDKVVDCLTNVGIQFSRRQPERRKPPDFNIDKVLMDHLEPKMKENAAITAQSDVQIEARSSALVSSLAIVLICKQYKIELRRELVLSLLRCLSLAADPAKKKCTIYEAVLENFSEELRESAAKGIEELCNQIMAQPRKSEADTWLFAVPLLHFLRGDSMPFEEPGIEGSYHKLDWVGAQGLKIKEFQRSAENLNLRKLISRLGSAFEVDLLLKRTFLHVIPVEELNKVVASELFQIFDILLALVTCCSRAYVPSAKWAGVFQCIRLMIIHTDLKEVEFTVSLCLQLVEVFLKKLNIWEHVDLICHTIKLLFTCISKQRREFEEKPDQEEDQLNESKTIDRLLRSLRERLSNDLSHTMSYHHKSERLARELSLWSELLWITDENQGFTAYRKFLINELLSRARKLEGVHLVKIFCEVDMDAYEGAVGESFSNLAFEAVEKIISLPRGGDDIRIFNHLSNSKAGKSGQLLSMFLTKSWPKGEEQSDTCDLDPLRVEFLLTWKPMMGYLKFTTNPKVLGDKSGSSILSDDCKETLFLAKSLLDTLVRVISDGSVTFQVLLLLQRHKETFLELLMTSAAEVKDAELSLAHRLEEIQEFFVVKENLGTFIGMCDVIQPVDSTKLKNKVSQDVSSFQIRGLCKRVDDNQIEIILFKLPPALKEVLSTLGRVQKSFTFQALWRKFGNKAQRARENDDARKRQLTISDVVENVWKPAITSWAQTVASVKDGTISLGDVDKLFDGYENRKKELEGELSCMFKVNTGQTVRNARKQQKIVAERLAQIERYQHLHQYSSAADTVWEFKEAMGFTGDFKVIEDIRNQLSVEFKQKPLTSVGESFSKAGQALQCCYGDKAQCFKAVVDSRRLVEWLRSTIKSTQELKVLVDLALISAGESDMETDRISSLHTSCLGFAPLIFDLKESEGRRVSFDQLMNACDPVWKAVETDQMLPKKLYDTSRHLEWLKTVKESHGSVAMTSLVQAKTINSSGVYLVGHLDDEKGLSPEQGKRLSFKDVIRLTVPLKDRSEKEQRKTYSIDELKDLQSKLMLIAGKAEKGKSDVEQFVRNLEGVMRLATAYINLFESGYIHRMNWSQEYHCSKDQVAGKSIAKELDKESSYMEMCYKNWKKKVSDARKEYRELNFFTTQQLMTLRKEIATVCNSNDLAISNIQVLTLLESVRPSLTSEQLKSAIERAFKEKELLENPKGTAELPSSTHVPSDDEIVTYRSMFSNNNYLGTSSSTATSTCQLQTASVKRPKPKEISKIQSFLNAAADNGYSEQIALAALASQGVDAEEGNLLLWCREKADEADIEALYEDAKQNPMIAREIFPEVVESIDQDVPAEDFRENETDSALLLEMSSTPAETIVAEQAVSKDGDNETEISQYLTLTQLGKLLRTLSVVGIRATARTFPAFLKRGRPNLILVPKDDILATVLALYMHDEKQPLPSHDKVLLCTPETATEEIELLWRRAIGDMEGRFYCLVHADVLDFSVSKQAVEMLSVVTRGLAGKAGEHYGLVVICSSENEDHANVVAALDQYRVAAPPCPSPDDLQSYLKHQFQAPPSQDSYISGSKITWKTAGSLDPGKLSVRVVSSHRGGLGKTLFVRRLTEQLPNLNNDMVMENLRRQVSKTFLHVTVPLHGNSIDPSMLVDALLPHAVKANVPLSRIFHLDVSPSLRHGLDTLIFNLFVLGYLCDKMGRVWRRRSTDLYIIEITTAAPLPTSFTREEEAQSQGRRSGKSTMSKRPFCELLPTIECQTPTTVLSRLADTPDKHDYNPLFDVKEFRNPPFQRVYQYLKLSNEGENLDNFTFSPENVDEDRWKCLMLILRNCGIPDPSWSEIRHFVSFLNSQLQDCEQSCYCNMQLMGAVLAGPNVPNLEGFRSFVVRFMIQMSRDFATPSLTKENTIFYTEDKAELERKEIEQFQLRRHWEGSPHPYLFFNQDHITMTFLGFFINSAGDLVDPQRSETLEKGLMSKPLRNGLRAQGVDFDTNIETSKKEDKINQLCSVMGVKWSYDPDKAYELTTDNVKKILAIHMRFRCNIPVIVMGETGCGKTRLIRYMCGLQAGPEGPRNMLLVKVHGGTTYEDIKLKVHQAEEMARANQDKNVDTVLFFDEANTTEALTMIKEVMVDRRINGRPIGQGIERLQFIAACNPYRRHTDDMIHKLESAGLGYHVKADESEDRLGHIPLRHLVYRVHALPGSMRPLIWDFGQLKPDIERLYINQIVSRYILYDGQLVGDPLTVEAIAAVLAASQKYMRDQSDECSFVSLRDVERAMQVMVWFYKHVDTLGRLMRKVTAEQRREEGLDVDEDDDEEEVNSITPLTRALVLAIGVCYHAKLQEQREEYRIFVARSFKAPCLLPGGHKQIHREISSCQKAMLNELDLGPNIARNTALSENVFMMVVCIELRIPLFVVGKPGSSKSLAKTVVADNMQGDAARSLLFKTFKQVHMASYQCSPLSTPEGIMATFKQCSKLQEGKNPDKFVSVVVLDEVGLAEDSPLMPLKTLHPLLEDGITTADEVIETDEKPQRVAFIGISNWALDPAKINRGIMLSRGVPSEGELIESAMGICSTDEVVKALILPLISPLAAGYAQLYKEQKNFASLKKCGKEEFFGLRDFYSLIKMVYAIAAKSHQRPRWHELEHAIKRNFGGLIERDPVEIFKRYYTEKDDDNVGETSTTIRLIEASLGREDVADRANFSENRYLLILTENYAALPIMQQHLLRTADDAIVIFGSSFPNDQEYTQICRNINRIKVCMETGRTVILLNLESLYESLYDALNQYYVYFGGQKYVDLGLGTHRVKCRVDDRFKLIVIAEKDVVYNNFPIPLINRLEKHFLVTLTSLTPDQKDLVQKLRTWASEFAEVSGEDRRGRDFSIGDAFVGFHEDTIPSIVMQVCNEIEREDHLSASDDTKDTWEMKVLRRSRMMLLEMATPDAIARLPHTALERQAPHFWNDYFKKQQHSSLAKFMSHVLNLEDSRFDEKRQEGLLIQITTHSRLLSKNDLGDICNQTGFERSTVDSMTLQQFQTEQQFRASVRTFFKHLRGDYPGILLVQCDSGDENFDLIAGARHILLEERTNASEILNLSSLVAVHIVLITQLPRIPGGCRNFVGFQGGKWMSVHIDELRPPGKNTPSIEQLIDRPISELFNGDRIEEDNDIPAVTVAVKLLRNCVQAAACRVDSETESAERSTHRIELLLDLLPDDYQTQDEESFASVVVRRTYHLLKERELTAANPRGWLQSEALSGTGVQEWGTFRKALLQRVFSVVVPILAEIIALADRDCNLDFMEYNNTWVSRLWLKILADRSISELSYSDMISPANNSVRERVQVIGSGAGGHRFSCRFPFSFVIKQRVEKLLKDAFSVEARSSTTLLESLRELIGNSHLRRPFDELRRLHSPGLQYLMDFVHMVYKPSSDMEYELVCEAILSSAREIFTLEDEDGNESIDIALVHVAHSRAQHRLKCFDSLVKANPDLVRKLRVALQGNKPEVLLDVIALNICLGALEPSREMLLSPEKRRIWCDRILSIRPVVEDMIRKERFGPVVEKCSNYGEKSTVMLGHCRFMWQRTGAVRLFVEHVILYAEKDKVVTSESVIRLWKVLGDETDFSTLRSLQAIEKFLINYSEDIKQRSNEETASELRRRCNAFFMELVSIFCFSDLVSKDLEKEAITLLMRYVIGHQSTQTKDFSPFPDYAIDPTPVVRSFLLQQLLRSSVKLTRLVKEHLGVFLRGARNLKPEPSHVKEVCFLCVQCMEDILISRYQAKVVNSKLTVKLKHAKKTCEEALTALTASDEDSAEMSALSLDGVAKGRYVLSLVAEYLYKLFIEGDNSYKDLDAKREVMFSLESARKLCMEVSSSTPQLYLLKQLVRRYGLDCVRTLGKYEELAWILPPEARQQEEDVIQDRFLVHGEQYRVVREGLAKTVISGKIQDTVSAITETGLQGFNKNVLLLLVMYREITMANVSPVQTQTLSQEVRAKLDDFVRNGGHLSETAQPFARELLTNSQGGQFQKLQIYNGKTPQEHTLAEIVIHTAVTLQCVGPGSLAQPLYALMTDPSTMNNSFLPTMPEDNYLECMNAIAETMKGTNWKGEWYECGNRNCRYLYFIGECTKPMEKSTCPDCGRVLGGEKHKFSGEYKVSDRIALTCSLQIMNSRRDRTKTGHALGEPASRPTHAEPQRDMSPIVCSVLRIIMHSAMVMGASRNPQATALLITPSCPSQSEGQFLWEHLQRDLDVLGRALGRSVDDAALTVHLALARMISRNGGQTANAHDMRLQTRESRRCWEKDFCAEILNPVITNLDKKLQNASKLLMGDERLGNDFLVRQLYKFDEYVEDLSQGVRPMSYTLWKYRQHITVEDLSSSFQREVLFGGEQEYKVLDTFLKQEHKLRFVQFLPDVVRLQRLLMDRFHRRIDRVDAEKYTIREFLKDLPKGPVKEEYTNLLQSFKNAWNACKSFLGDQGRLRVPQDLCNTDMDDNCPIAMVLPSTTGMGVCTTSLTFFLVNANNESLIAYQVTLSHLIAYDPERDLLPLILAHCNYSLEVGQETLVQYDWAALERQLIDRLFRGRPFVEFKEERFAFSRDTQDDAVFTSLTGKIPQEPISRVVESQIINDLRSSLSDICDVMSSLDIAIGFLASSGGQPESPLKWYLHDVLKLPNDRGLKSATAEQHCSLSHTLALWRLMALERAKIKSRNKQEPFEQLPDVFKEKLGSREKARLNRELLKIDMDIFLPQLLQIIILNVKRDGETISTMSFEDYLECCLADKGLESIPGTENIPDNIKMAHLKDVWNSAVQLSDDFHKDRKAV</sequence>
<evidence type="ECO:0000259" key="8">
    <source>
        <dbReference type="PROSITE" id="PS51981"/>
    </source>
</evidence>
<feature type="compositionally biased region" description="Basic and acidic residues" evidence="7">
    <location>
        <begin position="104"/>
        <end position="113"/>
    </location>
</feature>
<dbReference type="InterPro" id="IPR003593">
    <property type="entry name" value="AAA+_ATPase"/>
</dbReference>
<protein>
    <recommendedName>
        <fullName evidence="8">RZ-type domain-containing protein</fullName>
    </recommendedName>
</protein>
<dbReference type="PROSITE" id="PS51981">
    <property type="entry name" value="ZF_RZ"/>
    <property type="match status" value="1"/>
</dbReference>
<dbReference type="GO" id="GO:0016887">
    <property type="term" value="F:ATP hydrolysis activity"/>
    <property type="evidence" value="ECO:0007669"/>
    <property type="project" value="InterPro"/>
</dbReference>
<dbReference type="PANTHER" id="PTHR22605">
    <property type="entry name" value="RZ-TYPE DOMAIN-CONTAINING PROTEIN"/>
    <property type="match status" value="1"/>
</dbReference>
<keyword evidence="10" id="KW-1185">Reference proteome</keyword>
<keyword evidence="5" id="KW-0862">Zinc</keyword>
<evidence type="ECO:0000256" key="1">
    <source>
        <dbReference type="ARBA" id="ARBA00004496"/>
    </source>
</evidence>
<dbReference type="CDD" id="cd00009">
    <property type="entry name" value="AAA"/>
    <property type="match status" value="1"/>
</dbReference>
<dbReference type="GO" id="GO:0008270">
    <property type="term" value="F:zinc ion binding"/>
    <property type="evidence" value="ECO:0007669"/>
    <property type="project" value="UniProtKB-KW"/>
</dbReference>
<comment type="subcellular location">
    <subcellularLocation>
        <location evidence="1">Cytoplasm</location>
    </subcellularLocation>
</comment>
<feature type="compositionally biased region" description="Low complexity" evidence="7">
    <location>
        <begin position="116"/>
        <end position="131"/>
    </location>
</feature>
<feature type="domain" description="RZ-type" evidence="8">
    <location>
        <begin position="4569"/>
        <end position="4662"/>
    </location>
</feature>
<keyword evidence="4" id="KW-0863">Zinc-finger</keyword>
<accession>A0A3M6TXJ4</accession>
<dbReference type="PANTHER" id="PTHR22605:SF16">
    <property type="entry name" value="E3 UBIQUITIN-PROTEIN LIGASE RNF213"/>
    <property type="match status" value="1"/>
</dbReference>
<name>A0A3M6TXJ4_POCDA</name>
<feature type="compositionally biased region" description="Polar residues" evidence="7">
    <location>
        <begin position="2244"/>
        <end position="2256"/>
    </location>
</feature>
<dbReference type="SMART" id="SM00382">
    <property type="entry name" value="AAA"/>
    <property type="match status" value="2"/>
</dbReference>
<evidence type="ECO:0000256" key="3">
    <source>
        <dbReference type="ARBA" id="ARBA00022723"/>
    </source>
</evidence>
<proteinExistence type="predicted"/>
<gene>
    <name evidence="9" type="ORF">pdam_00007850</name>
</gene>
<evidence type="ECO:0000256" key="4">
    <source>
        <dbReference type="ARBA" id="ARBA00022771"/>
    </source>
</evidence>
<feature type="compositionally biased region" description="Polar residues" evidence="7">
    <location>
        <begin position="76"/>
        <end position="86"/>
    </location>
</feature>
<evidence type="ECO:0000256" key="7">
    <source>
        <dbReference type="SAM" id="MobiDB-lite"/>
    </source>
</evidence>
<keyword evidence="2" id="KW-0963">Cytoplasm</keyword>
<feature type="region of interest" description="Disordered" evidence="7">
    <location>
        <begin position="4658"/>
        <end position="4679"/>
    </location>
</feature>
<evidence type="ECO:0000313" key="9">
    <source>
        <dbReference type="EMBL" id="RMX46173.1"/>
    </source>
</evidence>
<evidence type="ECO:0000256" key="5">
    <source>
        <dbReference type="ARBA" id="ARBA00022833"/>
    </source>
</evidence>
<evidence type="ECO:0000256" key="2">
    <source>
        <dbReference type="ARBA" id="ARBA00022490"/>
    </source>
</evidence>
<dbReference type="InterPro" id="IPR031248">
    <property type="entry name" value="RNF213"/>
</dbReference>
<dbReference type="InterPro" id="IPR027417">
    <property type="entry name" value="P-loop_NTPase"/>
</dbReference>
<organism evidence="9 10">
    <name type="scientific">Pocillopora damicornis</name>
    <name type="common">Cauliflower coral</name>
    <name type="synonym">Millepora damicornis</name>
    <dbReference type="NCBI Taxonomy" id="46731"/>
    <lineage>
        <taxon>Eukaryota</taxon>
        <taxon>Metazoa</taxon>
        <taxon>Cnidaria</taxon>
        <taxon>Anthozoa</taxon>
        <taxon>Hexacorallia</taxon>
        <taxon>Scleractinia</taxon>
        <taxon>Astrocoeniina</taxon>
        <taxon>Pocilloporidae</taxon>
        <taxon>Pocillopora</taxon>
    </lineage>
</organism>
<feature type="compositionally biased region" description="Basic and acidic residues" evidence="7">
    <location>
        <begin position="183"/>
        <end position="196"/>
    </location>
</feature>
<keyword evidence="6" id="KW-0391">Immunity</keyword>
<keyword evidence="3" id="KW-0479">Metal-binding</keyword>
<dbReference type="SUPFAM" id="SSF52540">
    <property type="entry name" value="P-loop containing nucleoside triphosphate hydrolases"/>
    <property type="match status" value="2"/>
</dbReference>
<dbReference type="GO" id="GO:0004842">
    <property type="term" value="F:ubiquitin-protein transferase activity"/>
    <property type="evidence" value="ECO:0007669"/>
    <property type="project" value="InterPro"/>
</dbReference>